<keyword evidence="1" id="KW-0472">Membrane</keyword>
<dbReference type="EMBL" id="JBCGDC010000197">
    <property type="protein sequence ID" value="MFB6398086.1"/>
    <property type="molecule type" value="Genomic_DNA"/>
</dbReference>
<name>A0ABV5D463_9ACTN</name>
<comment type="caution">
    <text evidence="2">The sequence shown here is derived from an EMBL/GenBank/DDBJ whole genome shotgun (WGS) entry which is preliminary data.</text>
</comment>
<dbReference type="Proteomes" id="UP001582793">
    <property type="component" value="Unassembled WGS sequence"/>
</dbReference>
<proteinExistence type="predicted"/>
<keyword evidence="1" id="KW-0812">Transmembrane</keyword>
<evidence type="ECO:0000313" key="2">
    <source>
        <dbReference type="EMBL" id="MFB6398086.1"/>
    </source>
</evidence>
<dbReference type="RefSeq" id="WP_364214225.1">
    <property type="nucleotide sequence ID" value="NZ_JBCGDC010000197.1"/>
</dbReference>
<reference evidence="2 3" key="1">
    <citation type="submission" date="2024-04" db="EMBL/GenBank/DDBJ databases">
        <title>Polymorphospora sp. isolated from Baiyangdian Lake in Xiong'an New Area.</title>
        <authorList>
            <person name="Zhang X."/>
            <person name="Liu J."/>
        </authorList>
    </citation>
    <scope>NUCLEOTIDE SEQUENCE [LARGE SCALE GENOMIC DNA]</scope>
    <source>
        <strain evidence="2 3">2-325</strain>
    </source>
</reference>
<keyword evidence="3" id="KW-1185">Reference proteome</keyword>
<feature type="transmembrane region" description="Helical" evidence="1">
    <location>
        <begin position="49"/>
        <end position="68"/>
    </location>
</feature>
<dbReference type="Pfam" id="PF19870">
    <property type="entry name" value="DUF6343"/>
    <property type="match status" value="1"/>
</dbReference>
<accession>A0ABV5D463</accession>
<feature type="transmembrane region" description="Helical" evidence="1">
    <location>
        <begin position="21"/>
        <end position="43"/>
    </location>
</feature>
<gene>
    <name evidence="2" type="ORF">AAFH96_34170</name>
</gene>
<keyword evidence="1" id="KW-1133">Transmembrane helix</keyword>
<organism evidence="2 3">
    <name type="scientific">Polymorphospora lycopeni</name>
    <dbReference type="NCBI Taxonomy" id="3140240"/>
    <lineage>
        <taxon>Bacteria</taxon>
        <taxon>Bacillati</taxon>
        <taxon>Actinomycetota</taxon>
        <taxon>Actinomycetes</taxon>
        <taxon>Micromonosporales</taxon>
        <taxon>Micromonosporaceae</taxon>
        <taxon>Polymorphospora</taxon>
    </lineage>
</organism>
<protein>
    <submittedName>
        <fullName evidence="2">DUF6343 family protein</fullName>
    </submittedName>
</protein>
<evidence type="ECO:0000313" key="3">
    <source>
        <dbReference type="Proteomes" id="UP001582793"/>
    </source>
</evidence>
<evidence type="ECO:0000256" key="1">
    <source>
        <dbReference type="SAM" id="Phobius"/>
    </source>
</evidence>
<sequence>MATKAQPRGRRGTHDRPYTALNLRLVLAGFGLAMSAVLALLAARSDVPWLAVVLALLAVVAAIDLVVVQRRRRARRREDPGGNYSLFE</sequence>
<dbReference type="InterPro" id="IPR045924">
    <property type="entry name" value="DUF6343"/>
</dbReference>